<evidence type="ECO:0000256" key="3">
    <source>
        <dbReference type="ARBA" id="ARBA00023098"/>
    </source>
</evidence>
<dbReference type="SUPFAM" id="SSF56801">
    <property type="entry name" value="Acetyl-CoA synthetase-like"/>
    <property type="match status" value="1"/>
</dbReference>
<organism evidence="5 6">
    <name type="scientific">Anaeromyxobacter diazotrophicus</name>
    <dbReference type="NCBI Taxonomy" id="2590199"/>
    <lineage>
        <taxon>Bacteria</taxon>
        <taxon>Pseudomonadati</taxon>
        <taxon>Myxococcota</taxon>
        <taxon>Myxococcia</taxon>
        <taxon>Myxococcales</taxon>
        <taxon>Cystobacterineae</taxon>
        <taxon>Anaeromyxobacteraceae</taxon>
        <taxon>Anaeromyxobacter</taxon>
    </lineage>
</organism>
<name>A0A7I9VR50_9BACT</name>
<dbReference type="Proteomes" id="UP000503640">
    <property type="component" value="Unassembled WGS sequence"/>
</dbReference>
<accession>A0A7I9VR50</accession>
<dbReference type="Pfam" id="PF00501">
    <property type="entry name" value="AMP-binding"/>
    <property type="match status" value="1"/>
</dbReference>
<reference evidence="6" key="1">
    <citation type="journal article" date="2020" name="Appl. Environ. Microbiol.">
        <title>Diazotrophic Anaeromyxobacter Isolates from Soils.</title>
        <authorList>
            <person name="Masuda Y."/>
            <person name="Yamanaka H."/>
            <person name="Xu Z.X."/>
            <person name="Shiratori Y."/>
            <person name="Aono T."/>
            <person name="Amachi S."/>
            <person name="Senoo K."/>
            <person name="Itoh H."/>
        </authorList>
    </citation>
    <scope>NUCLEOTIDE SEQUENCE [LARGE SCALE GENOMIC DNA]</scope>
    <source>
        <strain evidence="6">R267</strain>
    </source>
</reference>
<dbReference type="PANTHER" id="PTHR43272:SF32">
    <property type="entry name" value="AMP-DEPENDENT SYNTHETASE_LIGASE DOMAIN-CONTAINING PROTEIN"/>
    <property type="match status" value="1"/>
</dbReference>
<feature type="domain" description="AMP-dependent synthetase/ligase" evidence="4">
    <location>
        <begin position="19"/>
        <end position="435"/>
    </location>
</feature>
<gene>
    <name evidence="5" type="ORF">AMYX_33310</name>
</gene>
<dbReference type="RefSeq" id="WP_209005171.1">
    <property type="nucleotide sequence ID" value="NZ_BJTG01000008.1"/>
</dbReference>
<dbReference type="PROSITE" id="PS00455">
    <property type="entry name" value="AMP_BINDING"/>
    <property type="match status" value="1"/>
</dbReference>
<evidence type="ECO:0000259" key="4">
    <source>
        <dbReference type="Pfam" id="PF00501"/>
    </source>
</evidence>
<dbReference type="InterPro" id="IPR042099">
    <property type="entry name" value="ANL_N_sf"/>
</dbReference>
<dbReference type="GO" id="GO:0016020">
    <property type="term" value="C:membrane"/>
    <property type="evidence" value="ECO:0007669"/>
    <property type="project" value="TreeGrafter"/>
</dbReference>
<sequence>MSALELLRGDDTFPKLLVRNARRHPGRTALREKELGIWQSFSWQAYLDAVRELALGFRELGLARGDKVAIVGGNRPEWVMSELAAQAMGGASVGIYQDSTLNEVAYVIDHCDAGIVVAEDQEQVDKILDMMDRLPKVRHVVYTDPRGLRGYRHPALLSFDDVRARGRAVLARQPRLFDEEVAKGTAEDLAIISYTSGTTGFPKGAMLSFRNLLAMALALHEVDPKRESDEFVSFLPLAWIGEQMVCLSSALAIGFTVNFPEEPETVMENVREIGPHVMFAPPRVWEGMVSSVQVRIMDTTPFKRFMYERLMPVGYRVADLRFQRKPVPLLWRVLHALAHLLLFRALKDRLGLSRLRTASTGGAALGPDVFRFFHGMGVPLKQIYGQTEIAGISCIHREQDIRFHTVGEPIPGTEVAISPAGEILSRSPSVFLGYYKNEAATAEAVKDGWLHSGDAGHLEDGHLVVIDRLKDVMRLADGTRFSPQFIENRLKFSPYVKEAVVVGQDRPFLGALLCIDMGIVGKWAEKQKIGYTTYTDLSSRTEVYDLVEREVTAVNATLPAAARIQKFVLLYKELDADDDELTRTRKVRRSVVEQRYGDVIGAVYGEAEAVDIDATIKFQDGKTARVQARLPVRRLGPDTPPRKVA</sequence>
<keyword evidence="6" id="KW-1185">Reference proteome</keyword>
<proteinExistence type="predicted"/>
<dbReference type="EMBL" id="BJTG01000008">
    <property type="protein sequence ID" value="GEJ58590.1"/>
    <property type="molecule type" value="Genomic_DNA"/>
</dbReference>
<evidence type="ECO:0000313" key="6">
    <source>
        <dbReference type="Proteomes" id="UP000503640"/>
    </source>
</evidence>
<keyword evidence="3" id="KW-0443">Lipid metabolism</keyword>
<keyword evidence="2" id="KW-0276">Fatty acid metabolism</keyword>
<evidence type="ECO:0000256" key="1">
    <source>
        <dbReference type="ARBA" id="ARBA00022598"/>
    </source>
</evidence>
<comment type="caution">
    <text evidence="5">The sequence shown here is derived from an EMBL/GenBank/DDBJ whole genome shotgun (WGS) entry which is preliminary data.</text>
</comment>
<evidence type="ECO:0000313" key="5">
    <source>
        <dbReference type="EMBL" id="GEJ58590.1"/>
    </source>
</evidence>
<keyword evidence="1 5" id="KW-0436">Ligase</keyword>
<protein>
    <submittedName>
        <fullName evidence="5">Long-chain-fatty-acid--CoA ligase</fullName>
    </submittedName>
</protein>
<dbReference type="GO" id="GO:0004467">
    <property type="term" value="F:long-chain fatty acid-CoA ligase activity"/>
    <property type="evidence" value="ECO:0007669"/>
    <property type="project" value="TreeGrafter"/>
</dbReference>
<dbReference type="InterPro" id="IPR020845">
    <property type="entry name" value="AMP-binding_CS"/>
</dbReference>
<dbReference type="PANTHER" id="PTHR43272">
    <property type="entry name" value="LONG-CHAIN-FATTY-ACID--COA LIGASE"/>
    <property type="match status" value="1"/>
</dbReference>
<evidence type="ECO:0000256" key="2">
    <source>
        <dbReference type="ARBA" id="ARBA00022832"/>
    </source>
</evidence>
<dbReference type="AlphaFoldDB" id="A0A7I9VR50"/>
<dbReference type="InterPro" id="IPR000873">
    <property type="entry name" value="AMP-dep_synth/lig_dom"/>
</dbReference>
<dbReference type="Gene3D" id="3.40.50.12780">
    <property type="entry name" value="N-terminal domain of ligase-like"/>
    <property type="match status" value="1"/>
</dbReference>
<dbReference type="Pfam" id="PF23562">
    <property type="entry name" value="AMP-binding_C_3"/>
    <property type="match status" value="1"/>
</dbReference>